<protein>
    <submittedName>
        <fullName evidence="4">DUF4974 domain-containing protein</fullName>
    </submittedName>
</protein>
<evidence type="ECO:0000313" key="4">
    <source>
        <dbReference type="EMBL" id="RFS26557.1"/>
    </source>
</evidence>
<evidence type="ECO:0000259" key="2">
    <source>
        <dbReference type="Pfam" id="PF04773"/>
    </source>
</evidence>
<gene>
    <name evidence="4" type="ORF">DVR12_01870</name>
</gene>
<evidence type="ECO:0000313" key="5">
    <source>
        <dbReference type="Proteomes" id="UP000260644"/>
    </source>
</evidence>
<dbReference type="InterPro" id="IPR032508">
    <property type="entry name" value="FecR_C"/>
</dbReference>
<dbReference type="Pfam" id="PF16344">
    <property type="entry name" value="FecR_C"/>
    <property type="match status" value="1"/>
</dbReference>
<organism evidence="4 5">
    <name type="scientific">Chitinophaga silvatica</name>
    <dbReference type="NCBI Taxonomy" id="2282649"/>
    <lineage>
        <taxon>Bacteria</taxon>
        <taxon>Pseudomonadati</taxon>
        <taxon>Bacteroidota</taxon>
        <taxon>Chitinophagia</taxon>
        <taxon>Chitinophagales</taxon>
        <taxon>Chitinophagaceae</taxon>
        <taxon>Chitinophaga</taxon>
    </lineage>
</organism>
<proteinExistence type="predicted"/>
<reference evidence="4 5" key="1">
    <citation type="submission" date="2018-07" db="EMBL/GenBank/DDBJ databases">
        <title>Chitinophaga K2CV101002-2 sp. nov., isolated from a monsoon evergreen broad-leaved forest soil.</title>
        <authorList>
            <person name="Lv Y."/>
        </authorList>
    </citation>
    <scope>NUCLEOTIDE SEQUENCE [LARGE SCALE GENOMIC DNA]</scope>
    <source>
        <strain evidence="4 5">GDMCC 1.1288</strain>
    </source>
</reference>
<dbReference type="Pfam" id="PF04773">
    <property type="entry name" value="FecR"/>
    <property type="match status" value="1"/>
</dbReference>
<dbReference type="PANTHER" id="PTHR30273:SF2">
    <property type="entry name" value="PROTEIN FECR"/>
    <property type="match status" value="1"/>
</dbReference>
<evidence type="ECO:0000259" key="3">
    <source>
        <dbReference type="Pfam" id="PF16344"/>
    </source>
</evidence>
<comment type="caution">
    <text evidence="4">The sequence shown here is derived from an EMBL/GenBank/DDBJ whole genome shotgun (WGS) entry which is preliminary data.</text>
</comment>
<sequence length="334" mass="38138">MENHRLDELISAKLAGVLDEEGSKELEDLLAKNPDQLLIMQQLEEFWHNKPAIETPDPVVFEAIQEKISEKPVRRLWMRWAIAAAIIGVLGFAGYQLKPSSVSLQQEQVQTVKGERRQFILQDGTKIYLNAESKITCNFTKTSREVWLTGEAYFDVAKEAARPFTVHARTIHVTALGTAFNIKAYSNDHELETTLLEGLVEVSEDQHPEERIRLQPLEKIAYKITSINSNKITATSLGVLPVKHIVPDIKSQDSIVKETAWINNRLEFDMLRFEELASLFERWYNVKIIIQNNKAKDYIFSGSFATETIDQALSALQLTEDFSFEHKDTLVIIH</sequence>
<name>A0A3E1YGR4_9BACT</name>
<dbReference type="GO" id="GO:0016989">
    <property type="term" value="F:sigma factor antagonist activity"/>
    <property type="evidence" value="ECO:0007669"/>
    <property type="project" value="TreeGrafter"/>
</dbReference>
<feature type="domain" description="Protein FecR C-terminal" evidence="3">
    <location>
        <begin position="266"/>
        <end position="333"/>
    </location>
</feature>
<dbReference type="Proteomes" id="UP000260644">
    <property type="component" value="Unassembled WGS sequence"/>
</dbReference>
<feature type="domain" description="FecR protein" evidence="2">
    <location>
        <begin position="108"/>
        <end position="201"/>
    </location>
</feature>
<keyword evidence="1" id="KW-0472">Membrane</keyword>
<keyword evidence="1" id="KW-1133">Transmembrane helix</keyword>
<keyword evidence="5" id="KW-1185">Reference proteome</keyword>
<dbReference type="EMBL" id="QPMM01000001">
    <property type="protein sequence ID" value="RFS26557.1"/>
    <property type="molecule type" value="Genomic_DNA"/>
</dbReference>
<dbReference type="PIRSF" id="PIRSF018266">
    <property type="entry name" value="FecR"/>
    <property type="match status" value="1"/>
</dbReference>
<dbReference type="Gene3D" id="3.55.50.30">
    <property type="match status" value="1"/>
</dbReference>
<dbReference type="OrthoDB" id="1523735at2"/>
<dbReference type="RefSeq" id="WP_116973748.1">
    <property type="nucleotide sequence ID" value="NZ_QPMM01000001.1"/>
</dbReference>
<feature type="transmembrane region" description="Helical" evidence="1">
    <location>
        <begin position="76"/>
        <end position="95"/>
    </location>
</feature>
<accession>A0A3E1YGR4</accession>
<dbReference type="InterPro" id="IPR006860">
    <property type="entry name" value="FecR"/>
</dbReference>
<dbReference type="Gene3D" id="2.60.120.1440">
    <property type="match status" value="1"/>
</dbReference>
<dbReference type="PANTHER" id="PTHR30273">
    <property type="entry name" value="PERIPLASMIC SIGNAL SENSOR AND SIGMA FACTOR ACTIVATOR FECR-RELATED"/>
    <property type="match status" value="1"/>
</dbReference>
<evidence type="ECO:0000256" key="1">
    <source>
        <dbReference type="SAM" id="Phobius"/>
    </source>
</evidence>
<dbReference type="InterPro" id="IPR012373">
    <property type="entry name" value="Ferrdict_sens_TM"/>
</dbReference>
<dbReference type="AlphaFoldDB" id="A0A3E1YGR4"/>
<keyword evidence="1" id="KW-0812">Transmembrane</keyword>